<dbReference type="Gene3D" id="3.30.750.44">
    <property type="match status" value="1"/>
</dbReference>
<comment type="caution">
    <text evidence="4">The sequence shown here is derived from an EMBL/GenBank/DDBJ whole genome shotgun (WGS) entry which is preliminary data.</text>
</comment>
<dbReference type="SUPFAM" id="SSF52096">
    <property type="entry name" value="ClpP/crotonase"/>
    <property type="match status" value="1"/>
</dbReference>
<dbReference type="InterPro" id="IPR029045">
    <property type="entry name" value="ClpP/crotonase-like_dom_sf"/>
</dbReference>
<feature type="domain" description="PDZ" evidence="3">
    <location>
        <begin position="264"/>
        <end position="309"/>
    </location>
</feature>
<dbReference type="PANTHER" id="PTHR32060">
    <property type="entry name" value="TAIL-SPECIFIC PROTEASE"/>
    <property type="match status" value="1"/>
</dbReference>
<dbReference type="Gene3D" id="3.90.226.10">
    <property type="entry name" value="2-enoyl-CoA Hydratase, Chain A, domain 1"/>
    <property type="match status" value="1"/>
</dbReference>
<dbReference type="Pfam" id="PF03572">
    <property type="entry name" value="Peptidase_S41"/>
    <property type="match status" value="1"/>
</dbReference>
<keyword evidence="1" id="KW-0732">Signal</keyword>
<dbReference type="Pfam" id="PF17820">
    <property type="entry name" value="PDZ_6"/>
    <property type="match status" value="1"/>
</dbReference>
<dbReference type="PANTHER" id="PTHR32060:SF30">
    <property type="entry name" value="CARBOXY-TERMINAL PROCESSING PROTEASE CTPA"/>
    <property type="match status" value="1"/>
</dbReference>
<evidence type="ECO:0000259" key="2">
    <source>
        <dbReference type="Pfam" id="PF03572"/>
    </source>
</evidence>
<dbReference type="InterPro" id="IPR041489">
    <property type="entry name" value="PDZ_6"/>
</dbReference>
<proteinExistence type="predicted"/>
<evidence type="ECO:0000313" key="5">
    <source>
        <dbReference type="Proteomes" id="UP001597544"/>
    </source>
</evidence>
<reference evidence="5" key="1">
    <citation type="journal article" date="2019" name="Int. J. Syst. Evol. Microbiol.">
        <title>The Global Catalogue of Microorganisms (GCM) 10K type strain sequencing project: providing services to taxonomists for standard genome sequencing and annotation.</title>
        <authorList>
            <consortium name="The Broad Institute Genomics Platform"/>
            <consortium name="The Broad Institute Genome Sequencing Center for Infectious Disease"/>
            <person name="Wu L."/>
            <person name="Ma J."/>
        </authorList>
    </citation>
    <scope>NUCLEOTIDE SEQUENCE [LARGE SCALE GENOMIC DNA]</scope>
    <source>
        <strain evidence="5">KCTC 42498</strain>
    </source>
</reference>
<feature type="domain" description="Tail specific protease" evidence="2">
    <location>
        <begin position="372"/>
        <end position="535"/>
    </location>
</feature>
<dbReference type="Proteomes" id="UP001597544">
    <property type="component" value="Unassembled WGS sequence"/>
</dbReference>
<dbReference type="RefSeq" id="WP_377503895.1">
    <property type="nucleotide sequence ID" value="NZ_JBHULU010000007.1"/>
</dbReference>
<accession>A0ABW5II97</accession>
<name>A0ABW5II97_9BACT</name>
<dbReference type="InterPro" id="IPR005151">
    <property type="entry name" value="Tail-specific_protease"/>
</dbReference>
<feature type="signal peptide" evidence="1">
    <location>
        <begin position="1"/>
        <end position="26"/>
    </location>
</feature>
<dbReference type="Gene3D" id="2.30.42.10">
    <property type="match status" value="1"/>
</dbReference>
<protein>
    <submittedName>
        <fullName evidence="4">S41 family peptidase</fullName>
    </submittedName>
</protein>
<sequence>MKLLQNKFAAVLVLVFIFFGQISSTATSLDKEAAKRIATLTKVWGLMKYYHSNVANGTINWDSVFVAYVPKVVAARGQKEYHSVVDDLYAQIPAPKLAISYNLPKADTIVEIFSEKEIAAYKISSKLKQQLIDLYERHLPLESKYITNKYKEYTLDHVRFLENPMAEVVYPSKETRLLALARYWNTINYFYPHKQTIGKDWSIVLEKYIPVFNEAQDEQAYHLAIQRLNRELKDSHSFASSPVLNAMWGPNPYFQVKHVQGKFVITKILVDSLARVQDIQVGDAIIAINGKPVQQRVKELKPLLRGSNEVATYRDIAAYLLNVDTSTAATIKIKRGKSHLTRSISRLPYQELMKRANKRDEKLWKELERNIVYVDYTKIQNPDTLPALFAAVKDAQTVILDLRGYPNFNVYRQTLPALYEKDFHSSYTSNALVHYPGFFSVSKSMYEHTDTSALIPYKGNMIVLVDESTQSLPESFALGLTQRSNTTIMGSQTAGTTGNITWLPLPGGANVAFTGVGEHGVNGSFEQRKGVKVDKVVKPTVASIASGKDAVLDTAVKEARKE</sequence>
<evidence type="ECO:0000256" key="1">
    <source>
        <dbReference type="SAM" id="SignalP"/>
    </source>
</evidence>
<keyword evidence="5" id="KW-1185">Reference proteome</keyword>
<dbReference type="InterPro" id="IPR036034">
    <property type="entry name" value="PDZ_sf"/>
</dbReference>
<gene>
    <name evidence="4" type="ORF">ACFSRY_05590</name>
</gene>
<dbReference type="SUPFAM" id="SSF50156">
    <property type="entry name" value="PDZ domain-like"/>
    <property type="match status" value="1"/>
</dbReference>
<dbReference type="EMBL" id="JBHULU010000007">
    <property type="protein sequence ID" value="MFD2513331.1"/>
    <property type="molecule type" value="Genomic_DNA"/>
</dbReference>
<evidence type="ECO:0000259" key="3">
    <source>
        <dbReference type="Pfam" id="PF17820"/>
    </source>
</evidence>
<evidence type="ECO:0000313" key="4">
    <source>
        <dbReference type="EMBL" id="MFD2513331.1"/>
    </source>
</evidence>
<feature type="chain" id="PRO_5045183099" evidence="1">
    <location>
        <begin position="27"/>
        <end position="562"/>
    </location>
</feature>
<organism evidence="4 5">
    <name type="scientific">Pontibacter locisalis</name>
    <dbReference type="NCBI Taxonomy" id="1719035"/>
    <lineage>
        <taxon>Bacteria</taxon>
        <taxon>Pseudomonadati</taxon>
        <taxon>Bacteroidota</taxon>
        <taxon>Cytophagia</taxon>
        <taxon>Cytophagales</taxon>
        <taxon>Hymenobacteraceae</taxon>
        <taxon>Pontibacter</taxon>
    </lineage>
</organism>